<dbReference type="Pfam" id="PF00324">
    <property type="entry name" value="AA_permease"/>
    <property type="match status" value="1"/>
</dbReference>
<dbReference type="Proteomes" id="UP000481153">
    <property type="component" value="Unassembled WGS sequence"/>
</dbReference>
<feature type="transmembrane region" description="Helical" evidence="6">
    <location>
        <begin position="239"/>
        <end position="264"/>
    </location>
</feature>
<feature type="transmembrane region" description="Helical" evidence="6">
    <location>
        <begin position="372"/>
        <end position="390"/>
    </location>
</feature>
<feature type="transmembrane region" description="Helical" evidence="6">
    <location>
        <begin position="53"/>
        <end position="73"/>
    </location>
</feature>
<dbReference type="AlphaFoldDB" id="A0A6G0W8G4"/>
<feature type="transmembrane region" description="Helical" evidence="6">
    <location>
        <begin position="463"/>
        <end position="481"/>
    </location>
</feature>
<evidence type="ECO:0000256" key="4">
    <source>
        <dbReference type="ARBA" id="ARBA00023136"/>
    </source>
</evidence>
<evidence type="ECO:0000256" key="3">
    <source>
        <dbReference type="ARBA" id="ARBA00022989"/>
    </source>
</evidence>
<evidence type="ECO:0000313" key="9">
    <source>
        <dbReference type="Proteomes" id="UP000481153"/>
    </source>
</evidence>
<feature type="transmembrane region" description="Helical" evidence="6">
    <location>
        <begin position="327"/>
        <end position="345"/>
    </location>
</feature>
<dbReference type="VEuPathDB" id="FungiDB:AeMF1_005679"/>
<dbReference type="Gene3D" id="1.20.1740.10">
    <property type="entry name" value="Amino acid/polyamine transporter I"/>
    <property type="match status" value="1"/>
</dbReference>
<gene>
    <name evidence="8" type="ORF">Ae201684_018159</name>
</gene>
<keyword evidence="3 6" id="KW-1133">Transmembrane helix</keyword>
<feature type="domain" description="Amino acid permease/ SLC12A" evidence="7">
    <location>
        <begin position="87"/>
        <end position="451"/>
    </location>
</feature>
<proteinExistence type="predicted"/>
<evidence type="ECO:0000256" key="1">
    <source>
        <dbReference type="ARBA" id="ARBA00004141"/>
    </source>
</evidence>
<sequence>MKAHLGPTSHRISVESKSTRESTAHGVKKGPGDPTNGYAVVQVDKTQVESSDCASTIHIWALGVVAVIGGQYYGWNASYASGFVPFFCAQLMMGTAYVVYVACISEVGGKVPGGSYGLARAVLGFYPGFVLGCLEILEYTSFASVSVLYVVGFATDYFGWNPSYQPLLWFLFYAVFIVLLESKGRYVWRFMLVFVVLCLLPSVLYVFGSICYMDLKTNGALIDLDTNATTWATGDLGSAFFSLLPSTTVAYGGIESLTVVTGFAKDPAYFIPKATVAAVWTLFVSNIALVLVAAALPPGLDTTASDGYFLDRGLNLAFGFSSDLSEWLMIPAQMGMAFGFFIPYARLTQAMADSNLLPAFIRVKGQKTTRRAMIVSSAFGYFLCLISYFSPEFEATLQNISIVAASICYSSQTYGYVLLRTSYKIETTGYKSPYGLVGAYYVWFVSFLLFLSIAGGFQGDDGIAILSTIVFLAVMSIYYRFGCQATQTVSQEEYASIFRFSVMKFNRLRQKKKTSGGRTSQLSRLSLLILSKKTSIAPIAAGGGNSGKSQRSNSKK</sequence>
<feature type="region of interest" description="Disordered" evidence="5">
    <location>
        <begin position="1"/>
        <end position="35"/>
    </location>
</feature>
<feature type="transmembrane region" description="Helical" evidence="6">
    <location>
        <begin position="163"/>
        <end position="180"/>
    </location>
</feature>
<evidence type="ECO:0000256" key="6">
    <source>
        <dbReference type="SAM" id="Phobius"/>
    </source>
</evidence>
<keyword evidence="2 6" id="KW-0812">Transmembrane</keyword>
<evidence type="ECO:0000313" key="8">
    <source>
        <dbReference type="EMBL" id="KAF0722807.1"/>
    </source>
</evidence>
<dbReference type="GO" id="GO:0016020">
    <property type="term" value="C:membrane"/>
    <property type="evidence" value="ECO:0007669"/>
    <property type="project" value="UniProtKB-SubCell"/>
</dbReference>
<evidence type="ECO:0000256" key="2">
    <source>
        <dbReference type="ARBA" id="ARBA00022692"/>
    </source>
</evidence>
<comment type="caution">
    <text evidence="8">The sequence shown here is derived from an EMBL/GenBank/DDBJ whole genome shotgun (WGS) entry which is preliminary data.</text>
</comment>
<protein>
    <recommendedName>
        <fullName evidence="7">Amino acid permease/ SLC12A domain-containing protein</fullName>
    </recommendedName>
</protein>
<feature type="transmembrane region" description="Helical" evidence="6">
    <location>
        <begin position="440"/>
        <end position="457"/>
    </location>
</feature>
<feature type="transmembrane region" description="Helical" evidence="6">
    <location>
        <begin position="276"/>
        <end position="296"/>
    </location>
</feature>
<comment type="subcellular location">
    <subcellularLocation>
        <location evidence="1">Membrane</location>
        <topology evidence="1">Multi-pass membrane protein</topology>
    </subcellularLocation>
</comment>
<evidence type="ECO:0000259" key="7">
    <source>
        <dbReference type="Pfam" id="PF00324"/>
    </source>
</evidence>
<feature type="transmembrane region" description="Helical" evidence="6">
    <location>
        <begin position="187"/>
        <end position="207"/>
    </location>
</feature>
<organism evidence="8 9">
    <name type="scientific">Aphanomyces euteiches</name>
    <dbReference type="NCBI Taxonomy" id="100861"/>
    <lineage>
        <taxon>Eukaryota</taxon>
        <taxon>Sar</taxon>
        <taxon>Stramenopiles</taxon>
        <taxon>Oomycota</taxon>
        <taxon>Saprolegniomycetes</taxon>
        <taxon>Saprolegniales</taxon>
        <taxon>Verrucalvaceae</taxon>
        <taxon>Aphanomyces</taxon>
    </lineage>
</organism>
<keyword evidence="9" id="KW-1185">Reference proteome</keyword>
<accession>A0A6G0W8G4</accession>
<feature type="compositionally biased region" description="Basic and acidic residues" evidence="5">
    <location>
        <begin position="12"/>
        <end position="23"/>
    </location>
</feature>
<feature type="transmembrane region" description="Helical" evidence="6">
    <location>
        <begin position="123"/>
        <end position="151"/>
    </location>
</feature>
<keyword evidence="4 6" id="KW-0472">Membrane</keyword>
<feature type="transmembrane region" description="Helical" evidence="6">
    <location>
        <begin position="79"/>
        <end position="102"/>
    </location>
</feature>
<dbReference type="GO" id="GO:0055085">
    <property type="term" value="P:transmembrane transport"/>
    <property type="evidence" value="ECO:0007669"/>
    <property type="project" value="InterPro"/>
</dbReference>
<evidence type="ECO:0000256" key="5">
    <source>
        <dbReference type="SAM" id="MobiDB-lite"/>
    </source>
</evidence>
<dbReference type="InterPro" id="IPR004841">
    <property type="entry name" value="AA-permease/SLC12A_dom"/>
</dbReference>
<reference evidence="8 9" key="1">
    <citation type="submission" date="2019-07" db="EMBL/GenBank/DDBJ databases">
        <title>Genomics analysis of Aphanomyces spp. identifies a new class of oomycete effector associated with host adaptation.</title>
        <authorList>
            <person name="Gaulin E."/>
        </authorList>
    </citation>
    <scope>NUCLEOTIDE SEQUENCE [LARGE SCALE GENOMIC DNA]</scope>
    <source>
        <strain evidence="8 9">ATCC 201684</strain>
    </source>
</reference>
<dbReference type="EMBL" id="VJMJ01000323">
    <property type="protein sequence ID" value="KAF0722807.1"/>
    <property type="molecule type" value="Genomic_DNA"/>
</dbReference>
<feature type="transmembrane region" description="Helical" evidence="6">
    <location>
        <begin position="396"/>
        <end position="419"/>
    </location>
</feature>
<name>A0A6G0W8G4_9STRA</name>